<accession>A0A520KXV1</accession>
<dbReference type="AlphaFoldDB" id="A0A520KXV1"/>
<evidence type="ECO:0000313" key="2">
    <source>
        <dbReference type="Proteomes" id="UP000320766"/>
    </source>
</evidence>
<keyword evidence="1" id="KW-0808">Transferase</keyword>
<dbReference type="SUPFAM" id="SSF100950">
    <property type="entry name" value="NagB/RpiA/CoA transferase-like"/>
    <property type="match status" value="1"/>
</dbReference>
<protein>
    <submittedName>
        <fullName evidence="1">CoA-transferase</fullName>
    </submittedName>
</protein>
<dbReference type="Gene3D" id="3.40.1080.10">
    <property type="entry name" value="Glutaconate Coenzyme A-transferase"/>
    <property type="match status" value="1"/>
</dbReference>
<comment type="caution">
    <text evidence="1">The sequence shown here is derived from an EMBL/GenBank/DDBJ whole genome shotgun (WGS) entry which is preliminary data.</text>
</comment>
<evidence type="ECO:0000313" key="1">
    <source>
        <dbReference type="EMBL" id="RZN71490.1"/>
    </source>
</evidence>
<dbReference type="InterPro" id="IPR037171">
    <property type="entry name" value="NagB/RpiA_transferase-like"/>
</dbReference>
<dbReference type="GO" id="GO:0008410">
    <property type="term" value="F:CoA-transferase activity"/>
    <property type="evidence" value="ECO:0007669"/>
    <property type="project" value="InterPro"/>
</dbReference>
<dbReference type="SMART" id="SM00882">
    <property type="entry name" value="CoA_trans"/>
    <property type="match status" value="1"/>
</dbReference>
<gene>
    <name evidence="1" type="ORF">EF807_02325</name>
</gene>
<dbReference type="PANTHER" id="PTHR43293:SF3">
    <property type="entry name" value="CHOLESTEROL RING-CLEAVING HYDROLASE IPDB SUBUNIT"/>
    <property type="match status" value="1"/>
</dbReference>
<name>A0A520KXV1_9EURY</name>
<dbReference type="Pfam" id="PF01144">
    <property type="entry name" value="CoA_trans"/>
    <property type="match status" value="1"/>
</dbReference>
<dbReference type="Proteomes" id="UP000320766">
    <property type="component" value="Unassembled WGS sequence"/>
</dbReference>
<organism evidence="1 2">
    <name type="scientific">Candidatus Methanolliviera hydrocarbonicum</name>
    <dbReference type="NCBI Taxonomy" id="2491085"/>
    <lineage>
        <taxon>Archaea</taxon>
        <taxon>Methanobacteriati</taxon>
        <taxon>Methanobacteriota</taxon>
        <taxon>Candidatus Methanoliparia</taxon>
        <taxon>Candidatus Methanoliparales</taxon>
        <taxon>Candidatus Methanollivieraceae</taxon>
        <taxon>Candidatus Methanolliviera</taxon>
    </lineage>
</organism>
<dbReference type="InterPro" id="IPR004165">
    <property type="entry name" value="CoA_trans_fam_I"/>
</dbReference>
<dbReference type="EMBL" id="RXIL01000040">
    <property type="protein sequence ID" value="RZN71490.1"/>
    <property type="molecule type" value="Genomic_DNA"/>
</dbReference>
<reference evidence="1 2" key="1">
    <citation type="journal article" date="2019" name="Nat. Microbiol.">
        <title>Wide diversity of methane and short-chain alkane metabolisms in uncultured archaea.</title>
        <authorList>
            <person name="Borrel G."/>
            <person name="Adam P.S."/>
            <person name="McKay L.J."/>
            <person name="Chen L.X."/>
            <person name="Sierra-Garcia I.N."/>
            <person name="Sieber C.M."/>
            <person name="Letourneur Q."/>
            <person name="Ghozlane A."/>
            <person name="Andersen G.L."/>
            <person name="Li W.J."/>
            <person name="Hallam S.J."/>
            <person name="Muyzer G."/>
            <person name="de Oliveira V.M."/>
            <person name="Inskeep W.P."/>
            <person name="Banfield J.F."/>
            <person name="Gribaldo S."/>
        </authorList>
    </citation>
    <scope>NUCLEOTIDE SEQUENCE [LARGE SCALE GENOMIC DNA]</scope>
    <source>
        <strain evidence="1">NM1b</strain>
    </source>
</reference>
<proteinExistence type="predicted"/>
<sequence length="247" mass="26971">MKIKIADIMIKAMAQTLADGDTVLHGLGSPLPAIAMHLAKASHAPDLVFFPVSEGLDPNPDRYRLRLSSADPDHFVGAKAVIELIETFDLASKGKLTAMFLGGAQIDSRGNTNLTCIGDYQRPKIKLPGGAATSFLTPLVKKLILWTTHHSKRVFVDRLNFLTGLGYEEGKDKEVTIITDKAVFMVEKGYLVLKSVHKDVSVKDVVENMSFAPIVGKYGVTTTPTSEDMVLIRNIDPDGIRFSEFEG</sequence>
<dbReference type="PANTHER" id="PTHR43293">
    <property type="entry name" value="ACETATE COA-TRANSFERASE YDIF"/>
    <property type="match status" value="1"/>
</dbReference>